<evidence type="ECO:0000259" key="4">
    <source>
        <dbReference type="Pfam" id="PF08585"/>
    </source>
</evidence>
<evidence type="ECO:0000313" key="6">
    <source>
        <dbReference type="Proteomes" id="UP000515908"/>
    </source>
</evidence>
<dbReference type="Proteomes" id="UP000515908">
    <property type="component" value="Chromosome 13"/>
</dbReference>
<evidence type="ECO:0000313" key="5">
    <source>
        <dbReference type="EMBL" id="CAD2219106.1"/>
    </source>
</evidence>
<dbReference type="InterPro" id="IPR013894">
    <property type="entry name" value="RMI1_OB"/>
</dbReference>
<evidence type="ECO:0000256" key="3">
    <source>
        <dbReference type="SAM" id="MobiDB-lite"/>
    </source>
</evidence>
<feature type="domain" description="RecQ mediated genome instability protein 1 OB-fold" evidence="4">
    <location>
        <begin position="55"/>
        <end position="177"/>
    </location>
</feature>
<dbReference type="EMBL" id="LR877157">
    <property type="protein sequence ID" value="CAD2219106.1"/>
    <property type="molecule type" value="Genomic_DNA"/>
</dbReference>
<dbReference type="OrthoDB" id="341511at2759"/>
<dbReference type="GO" id="GO:0016604">
    <property type="term" value="C:nuclear body"/>
    <property type="evidence" value="ECO:0007669"/>
    <property type="project" value="TreeGrafter"/>
</dbReference>
<dbReference type="GO" id="GO:0031422">
    <property type="term" value="C:RecQ family helicase-topoisomerase III complex"/>
    <property type="evidence" value="ECO:0007669"/>
    <property type="project" value="TreeGrafter"/>
</dbReference>
<dbReference type="SMART" id="SM01161">
    <property type="entry name" value="DUF1767"/>
    <property type="match status" value="1"/>
</dbReference>
<feature type="compositionally biased region" description="Basic residues" evidence="3">
    <location>
        <begin position="232"/>
        <end position="257"/>
    </location>
</feature>
<accession>A0A7G2CH74</accession>
<proteinExistence type="inferred from homology"/>
<protein>
    <recommendedName>
        <fullName evidence="2">RecQ-mediated genome instability protein 1</fullName>
    </recommendedName>
</protein>
<dbReference type="InterPro" id="IPR042470">
    <property type="entry name" value="RMI1_N_C_sf"/>
</dbReference>
<name>A0A7G2CH74_9TRYP</name>
<feature type="compositionally biased region" description="Basic and acidic residues" evidence="3">
    <location>
        <begin position="218"/>
        <end position="231"/>
    </location>
</feature>
<comment type="similarity">
    <text evidence="1">Belongs to the RMI1 family.</text>
</comment>
<gene>
    <name evidence="5" type="ORF">ADEAN_000659900</name>
</gene>
<evidence type="ECO:0000256" key="2">
    <source>
        <dbReference type="ARBA" id="ARBA00018987"/>
    </source>
</evidence>
<organism evidence="5 6">
    <name type="scientific">Angomonas deanei</name>
    <dbReference type="NCBI Taxonomy" id="59799"/>
    <lineage>
        <taxon>Eukaryota</taxon>
        <taxon>Discoba</taxon>
        <taxon>Euglenozoa</taxon>
        <taxon>Kinetoplastea</taxon>
        <taxon>Metakinetoplastina</taxon>
        <taxon>Trypanosomatida</taxon>
        <taxon>Trypanosomatidae</taxon>
        <taxon>Strigomonadinae</taxon>
        <taxon>Angomonas</taxon>
    </lineage>
</organism>
<dbReference type="Gene3D" id="2.40.50.770">
    <property type="entry name" value="RecQ-mediated genome instability protein Rmi1, C-terminal domain"/>
    <property type="match status" value="1"/>
</dbReference>
<dbReference type="GO" id="GO:0000712">
    <property type="term" value="P:resolution of meiotic recombination intermediates"/>
    <property type="evidence" value="ECO:0007669"/>
    <property type="project" value="TreeGrafter"/>
</dbReference>
<dbReference type="VEuPathDB" id="TriTrypDB:ADEAN_000659900"/>
<feature type="region of interest" description="Disordered" evidence="3">
    <location>
        <begin position="210"/>
        <end position="284"/>
    </location>
</feature>
<evidence type="ECO:0000256" key="1">
    <source>
        <dbReference type="ARBA" id="ARBA00006395"/>
    </source>
</evidence>
<dbReference type="AlphaFoldDB" id="A0A7G2CH74"/>
<dbReference type="GO" id="GO:0000724">
    <property type="term" value="P:double-strand break repair via homologous recombination"/>
    <property type="evidence" value="ECO:0007669"/>
    <property type="project" value="TreeGrafter"/>
</dbReference>
<reference evidence="5 6" key="1">
    <citation type="submission" date="2020-08" db="EMBL/GenBank/DDBJ databases">
        <authorList>
            <person name="Newling K."/>
            <person name="Davey J."/>
            <person name="Forrester S."/>
        </authorList>
    </citation>
    <scope>NUCLEOTIDE SEQUENCE [LARGE SCALE GENOMIC DNA]</scope>
    <source>
        <strain evidence="6">Crithidia deanei Carvalho (ATCC PRA-265)</strain>
    </source>
</reference>
<keyword evidence="6" id="KW-1185">Reference proteome</keyword>
<sequence length="284" mass="31096">MAAICAELKGKYFVSVSQEYVERITKATPSLNAETLYKRILSEDIKEFCDSTSALPYGIASHSSAVLPDSVVLQITSARDATQPLRPCAGSDELEEAVAAAGQRSTSNRLLKLVLTDGTVEIPAAELTTLSTFKGIPIPGEKLLIKAGAEVRSGYILLTEENVVLLGGEVAQLKRDYLNFKKRKDLGYKLSGGLEGVPLFEPLVVGSNAHRNNPYDTHSSEQPHAYHDRGGRGQRGRGRGQHNRGRGHAPRGGNHSRGRSDAYNSRRGRGYYQNREQHYDPSDY</sequence>
<feature type="compositionally biased region" description="Basic and acidic residues" evidence="3">
    <location>
        <begin position="275"/>
        <end position="284"/>
    </location>
</feature>
<dbReference type="Pfam" id="PF08585">
    <property type="entry name" value="RMI1_N_C"/>
    <property type="match status" value="1"/>
</dbReference>
<dbReference type="PANTHER" id="PTHR14790">
    <property type="entry name" value="RECQ-MEDIATED GENOME INSTABILITY PROTEIN 1 RMI1"/>
    <property type="match status" value="1"/>
</dbReference>
<dbReference type="PANTHER" id="PTHR14790:SF15">
    <property type="entry name" value="RECQ-MEDIATED GENOME INSTABILITY PROTEIN 1"/>
    <property type="match status" value="1"/>
</dbReference>